<dbReference type="GO" id="GO:0035082">
    <property type="term" value="P:axoneme assembly"/>
    <property type="evidence" value="ECO:0007669"/>
    <property type="project" value="InterPro"/>
</dbReference>
<organism evidence="2 3">
    <name type="scientific">Trypanosoma cruzi (strain CL Brener)</name>
    <dbReference type="NCBI Taxonomy" id="353153"/>
    <lineage>
        <taxon>Eukaryota</taxon>
        <taxon>Discoba</taxon>
        <taxon>Euglenozoa</taxon>
        <taxon>Kinetoplastea</taxon>
        <taxon>Metakinetoplastina</taxon>
        <taxon>Trypanosomatida</taxon>
        <taxon>Trypanosomatidae</taxon>
        <taxon>Trypanosoma</taxon>
        <taxon>Schizotrypanum</taxon>
    </lineage>
</organism>
<keyword evidence="3" id="KW-1185">Reference proteome</keyword>
<feature type="non-terminal residue" evidence="2">
    <location>
        <position position="1"/>
    </location>
</feature>
<dbReference type="eggNOG" id="ENOG502QQ91">
    <property type="taxonomic scope" value="Eukaryota"/>
</dbReference>
<dbReference type="RefSeq" id="XP_803474.1">
    <property type="nucleotide sequence ID" value="XM_798381.1"/>
</dbReference>
<reference evidence="2 3" key="1">
    <citation type="journal article" date="2005" name="Science">
        <title>The genome sequence of Trypanosoma cruzi, etiologic agent of Chagas disease.</title>
        <authorList>
            <person name="El-Sayed N.M."/>
            <person name="Myler P.J."/>
            <person name="Bartholomeu D.C."/>
            <person name="Nilsson D."/>
            <person name="Aggarwal G."/>
            <person name="Tran A.N."/>
            <person name="Ghedin E."/>
            <person name="Worthey E.A."/>
            <person name="Delcher A.L."/>
            <person name="Blandin G."/>
            <person name="Westenberger S.J."/>
            <person name="Caler E."/>
            <person name="Cerqueira G.C."/>
            <person name="Branche C."/>
            <person name="Haas B."/>
            <person name="Anupama A."/>
            <person name="Arner E."/>
            <person name="Aslund L."/>
            <person name="Attipoe P."/>
            <person name="Bontempi E."/>
            <person name="Bringaud F."/>
            <person name="Burton P."/>
            <person name="Cadag E."/>
            <person name="Campbell D.A."/>
            <person name="Carrington M."/>
            <person name="Crabtree J."/>
            <person name="Darban H."/>
            <person name="da Silveira J.F."/>
            <person name="de Jong P."/>
            <person name="Edwards K."/>
            <person name="Englund P.T."/>
            <person name="Fazelina G."/>
            <person name="Feldblyum T."/>
            <person name="Ferella M."/>
            <person name="Frasch A.C."/>
            <person name="Gull K."/>
            <person name="Horn D."/>
            <person name="Hou L."/>
            <person name="Huang Y."/>
            <person name="Kindlund E."/>
            <person name="Klingbeil M."/>
            <person name="Kluge S."/>
            <person name="Koo H."/>
            <person name="Lacerda D."/>
            <person name="Levin M.J."/>
            <person name="Lorenzi H."/>
            <person name="Louie T."/>
            <person name="Machado C.R."/>
            <person name="McCulloch R."/>
            <person name="McKenna A."/>
            <person name="Mizuno Y."/>
            <person name="Mottram J.C."/>
            <person name="Nelson S."/>
            <person name="Ochaya S."/>
            <person name="Osoegawa K."/>
            <person name="Pai G."/>
            <person name="Parsons M."/>
            <person name="Pentony M."/>
            <person name="Pettersson U."/>
            <person name="Pop M."/>
            <person name="Ramirez J.L."/>
            <person name="Rinta J."/>
            <person name="Robertson L."/>
            <person name="Salzberg S.L."/>
            <person name="Sanchez D.O."/>
            <person name="Seyler A."/>
            <person name="Sharma R."/>
            <person name="Shetty J."/>
            <person name="Simpson A.J."/>
            <person name="Sisk E."/>
            <person name="Tammi M.T."/>
            <person name="Tarleton R."/>
            <person name="Teixeira S."/>
            <person name="Van Aken S."/>
            <person name="Vogt C."/>
            <person name="Ward P.N."/>
            <person name="Wickstead B."/>
            <person name="Wortman J."/>
            <person name="White O."/>
            <person name="Fraser C.M."/>
            <person name="Stuart K.D."/>
            <person name="Andersson B."/>
        </authorList>
    </citation>
    <scope>NUCLEOTIDE SEQUENCE [LARGE SCALE GENOMIC DNA]</scope>
    <source>
        <strain evidence="2 3">CL Brener</strain>
    </source>
</reference>
<dbReference type="PaxDb" id="353153-Q4CNU8"/>
<evidence type="ECO:0000313" key="3">
    <source>
        <dbReference type="Proteomes" id="UP000002296"/>
    </source>
</evidence>
<dbReference type="InParanoid" id="Q4CNU8"/>
<evidence type="ECO:0000313" key="2">
    <source>
        <dbReference type="EMBL" id="EAN81947.1"/>
    </source>
</evidence>
<dbReference type="EMBL" id="AAHK01002831">
    <property type="protein sequence ID" value="EAN81947.1"/>
    <property type="molecule type" value="Genomic_DNA"/>
</dbReference>
<feature type="coiled-coil region" evidence="1">
    <location>
        <begin position="76"/>
        <end position="190"/>
    </location>
</feature>
<dbReference type="SMR" id="Q4CNU8"/>
<accession>Q4CNU8</accession>
<dbReference type="KEGG" id="tcr:509637.9"/>
<comment type="caution">
    <text evidence="2">The sequence shown here is derived from an EMBL/GenBank/DDBJ whole genome shotgun (WGS) entry which is preliminary data.</text>
</comment>
<dbReference type="GeneID" id="3533055"/>
<dbReference type="STRING" id="353153.Q4CNU8"/>
<dbReference type="GO" id="GO:0005737">
    <property type="term" value="C:cytoplasm"/>
    <property type="evidence" value="ECO:0007669"/>
    <property type="project" value="TreeGrafter"/>
</dbReference>
<name>Q4CNU8_TRYCC</name>
<gene>
    <name evidence="2" type="ORF">Tc00.1047053509637.9</name>
</gene>
<dbReference type="Proteomes" id="UP000002296">
    <property type="component" value="Unassembled WGS sequence"/>
</dbReference>
<sequence>EKRMNDLQREQRFLVEEMQRSIDHREIIRTKGQAIQNATKKNGRGATRLDVDKESARMFKELNEKREEAQLKERLIRESLVEIEKKSKEIETIQREVENLDEQVTELQAQLLSAQKECDRLEDEKRIKNTTLQRLRDAENGAYNLAVSPEELNEEVTHLEEKRKMLVEIIDDLTNRYPELEEELSDILSAL</sequence>
<keyword evidence="1" id="KW-0175">Coiled coil</keyword>
<proteinExistence type="predicted"/>
<dbReference type="PANTHER" id="PTHR16275">
    <property type="entry name" value="COILED-COIL DOMAIN-CONTAINING PROTEIN 40"/>
    <property type="match status" value="1"/>
</dbReference>
<protein>
    <submittedName>
        <fullName evidence="2">Uncharacterized protein</fullName>
    </submittedName>
</protein>
<dbReference type="AlphaFoldDB" id="Q4CNU8"/>
<evidence type="ECO:0000256" key="1">
    <source>
        <dbReference type="SAM" id="Coils"/>
    </source>
</evidence>
<dbReference type="PANTHER" id="PTHR16275:SF8">
    <property type="entry name" value="COILED-COIL DOMAIN-CONTAINING PROTEIN 40"/>
    <property type="match status" value="1"/>
</dbReference>
<dbReference type="InterPro" id="IPR037386">
    <property type="entry name" value="CCDC40"/>
</dbReference>